<keyword evidence="6" id="KW-1015">Disulfide bond</keyword>
<keyword evidence="7" id="KW-0325">Glycoprotein</keyword>
<name>A0A1B0DFB5_PHLPP</name>
<evidence type="ECO:0000313" key="10">
    <source>
        <dbReference type="Proteomes" id="UP000092462"/>
    </source>
</evidence>
<keyword evidence="2" id="KW-0964">Secreted</keyword>
<dbReference type="InterPro" id="IPR001314">
    <property type="entry name" value="Peptidase_S1A"/>
</dbReference>
<dbReference type="VEuPathDB" id="VectorBase:PPAI006724"/>
<dbReference type="SMART" id="SM00020">
    <property type="entry name" value="Tryp_SPc"/>
    <property type="match status" value="1"/>
</dbReference>
<dbReference type="PROSITE" id="PS50240">
    <property type="entry name" value="TRYPSIN_DOM"/>
    <property type="match status" value="1"/>
</dbReference>
<keyword evidence="4" id="KW-0732">Signal</keyword>
<dbReference type="GO" id="GO:0004252">
    <property type="term" value="F:serine-type endopeptidase activity"/>
    <property type="evidence" value="ECO:0007669"/>
    <property type="project" value="InterPro"/>
</dbReference>
<dbReference type="InterPro" id="IPR043504">
    <property type="entry name" value="Peptidase_S1_PA_chymotrypsin"/>
</dbReference>
<protein>
    <submittedName>
        <fullName evidence="9">Uncharacterized protein</fullName>
    </submittedName>
</protein>
<dbReference type="PANTHER" id="PTHR24258:SF144">
    <property type="entry name" value="GH14088P"/>
    <property type="match status" value="1"/>
</dbReference>
<dbReference type="Gene3D" id="2.40.10.10">
    <property type="entry name" value="Trypsin-like serine proteases"/>
    <property type="match status" value="2"/>
</dbReference>
<dbReference type="PRINTS" id="PR00722">
    <property type="entry name" value="CHYMOTRYPSIN"/>
</dbReference>
<evidence type="ECO:0000256" key="1">
    <source>
        <dbReference type="ARBA" id="ARBA00004613"/>
    </source>
</evidence>
<evidence type="ECO:0000256" key="5">
    <source>
        <dbReference type="ARBA" id="ARBA00022859"/>
    </source>
</evidence>
<dbReference type="CDD" id="cd00190">
    <property type="entry name" value="Tryp_SPc"/>
    <property type="match status" value="1"/>
</dbReference>
<sequence>MSSGRVTYRCSGSVISDRYIVTAAHCVRNLIDDLQVVMVRLGELDTRSDIDCDSQTRCSQAQDFEIERIIPHSMYDTPKYANDIALIRLRRRTNSCKTLFNWKFQHLILYIKPFPPKTAFISPLCLPTGQYSSVAQNAGTRAIIAGWGSMTAASNTPSPMLQWVRLPIVDNTGCAEAYQRFSANSRTPIIVSQSQMCVQGRENMDACQGN</sequence>
<dbReference type="Proteomes" id="UP000092462">
    <property type="component" value="Unassembled WGS sequence"/>
</dbReference>
<dbReference type="VEuPathDB" id="VectorBase:PPAPM1_008072"/>
<dbReference type="PROSITE" id="PS00134">
    <property type="entry name" value="TRYPSIN_HIS"/>
    <property type="match status" value="1"/>
</dbReference>
<dbReference type="EMBL" id="AJVK01015110">
    <property type="status" value="NOT_ANNOTATED_CDS"/>
    <property type="molecule type" value="Genomic_DNA"/>
</dbReference>
<dbReference type="InterPro" id="IPR009003">
    <property type="entry name" value="Peptidase_S1_PA"/>
</dbReference>
<dbReference type="FunFam" id="2.40.10.10:FF:000028">
    <property type="entry name" value="Serine protease easter"/>
    <property type="match status" value="1"/>
</dbReference>
<dbReference type="AlphaFoldDB" id="A0A1B0DFB5"/>
<dbReference type="InterPro" id="IPR001254">
    <property type="entry name" value="Trypsin_dom"/>
</dbReference>
<dbReference type="GO" id="GO:0006508">
    <property type="term" value="P:proteolysis"/>
    <property type="evidence" value="ECO:0007669"/>
    <property type="project" value="InterPro"/>
</dbReference>
<dbReference type="PANTHER" id="PTHR24258">
    <property type="entry name" value="SERINE PROTEASE-RELATED"/>
    <property type="match status" value="1"/>
</dbReference>
<evidence type="ECO:0000313" key="9">
    <source>
        <dbReference type="EnsemblMetazoa" id="PPAI006724-PA"/>
    </source>
</evidence>
<dbReference type="SUPFAM" id="SSF50494">
    <property type="entry name" value="Trypsin-like serine proteases"/>
    <property type="match status" value="1"/>
</dbReference>
<accession>A0A1B0DFB5</accession>
<evidence type="ECO:0000256" key="7">
    <source>
        <dbReference type="ARBA" id="ARBA00023180"/>
    </source>
</evidence>
<keyword evidence="5" id="KW-0391">Immunity</keyword>
<dbReference type="EMBL" id="AJVK01015111">
    <property type="status" value="NOT_ANNOTATED_CDS"/>
    <property type="molecule type" value="Genomic_DNA"/>
</dbReference>
<comment type="subcellular location">
    <subcellularLocation>
        <location evidence="1">Secreted</location>
    </subcellularLocation>
</comment>
<dbReference type="Pfam" id="PF00089">
    <property type="entry name" value="Trypsin"/>
    <property type="match status" value="1"/>
</dbReference>
<keyword evidence="3" id="KW-0399">Innate immunity</keyword>
<evidence type="ECO:0000256" key="3">
    <source>
        <dbReference type="ARBA" id="ARBA00022588"/>
    </source>
</evidence>
<comment type="similarity">
    <text evidence="8">Belongs to the peptidase S1 family. CLIP subfamily.</text>
</comment>
<evidence type="ECO:0000256" key="8">
    <source>
        <dbReference type="ARBA" id="ARBA00024195"/>
    </source>
</evidence>
<evidence type="ECO:0000256" key="2">
    <source>
        <dbReference type="ARBA" id="ARBA00022525"/>
    </source>
</evidence>
<keyword evidence="10" id="KW-1185">Reference proteome</keyword>
<proteinExistence type="inferred from homology"/>
<reference evidence="9" key="1">
    <citation type="submission" date="2022-08" db="UniProtKB">
        <authorList>
            <consortium name="EnsemblMetazoa"/>
        </authorList>
    </citation>
    <scope>IDENTIFICATION</scope>
    <source>
        <strain evidence="9">Israel</strain>
    </source>
</reference>
<evidence type="ECO:0000256" key="4">
    <source>
        <dbReference type="ARBA" id="ARBA00022729"/>
    </source>
</evidence>
<dbReference type="EnsemblMetazoa" id="PPAI006724-RA">
    <property type="protein sequence ID" value="PPAI006724-PA"/>
    <property type="gene ID" value="PPAI006724"/>
</dbReference>
<organism evidence="9 10">
    <name type="scientific">Phlebotomus papatasi</name>
    <name type="common">Sandfly</name>
    <dbReference type="NCBI Taxonomy" id="29031"/>
    <lineage>
        <taxon>Eukaryota</taxon>
        <taxon>Metazoa</taxon>
        <taxon>Ecdysozoa</taxon>
        <taxon>Arthropoda</taxon>
        <taxon>Hexapoda</taxon>
        <taxon>Insecta</taxon>
        <taxon>Pterygota</taxon>
        <taxon>Neoptera</taxon>
        <taxon>Endopterygota</taxon>
        <taxon>Diptera</taxon>
        <taxon>Nematocera</taxon>
        <taxon>Psychodoidea</taxon>
        <taxon>Psychodidae</taxon>
        <taxon>Phlebotomus</taxon>
        <taxon>Phlebotomus</taxon>
    </lineage>
</organism>
<dbReference type="GO" id="GO:0005576">
    <property type="term" value="C:extracellular region"/>
    <property type="evidence" value="ECO:0007669"/>
    <property type="project" value="UniProtKB-SubCell"/>
</dbReference>
<evidence type="ECO:0000256" key="6">
    <source>
        <dbReference type="ARBA" id="ARBA00023157"/>
    </source>
</evidence>
<dbReference type="InterPro" id="IPR018114">
    <property type="entry name" value="TRYPSIN_HIS"/>
</dbReference>
<dbReference type="GO" id="GO:0045087">
    <property type="term" value="P:innate immune response"/>
    <property type="evidence" value="ECO:0007669"/>
    <property type="project" value="UniProtKB-KW"/>
</dbReference>